<evidence type="ECO:0000256" key="5">
    <source>
        <dbReference type="ARBA" id="ARBA00023077"/>
    </source>
</evidence>
<dbReference type="PANTHER" id="PTHR30069">
    <property type="entry name" value="TONB-DEPENDENT OUTER MEMBRANE RECEPTOR"/>
    <property type="match status" value="1"/>
</dbReference>
<evidence type="ECO:0000256" key="3">
    <source>
        <dbReference type="ARBA" id="ARBA00022452"/>
    </source>
</evidence>
<evidence type="ECO:0000256" key="8">
    <source>
        <dbReference type="PROSITE-ProRule" id="PRU01360"/>
    </source>
</evidence>
<dbReference type="Gene3D" id="2.40.170.20">
    <property type="entry name" value="TonB-dependent receptor, beta-barrel domain"/>
    <property type="match status" value="1"/>
</dbReference>
<name>A0ABT9EA78_9PROT</name>
<evidence type="ECO:0000256" key="1">
    <source>
        <dbReference type="ARBA" id="ARBA00004571"/>
    </source>
</evidence>
<keyword evidence="2 8" id="KW-0813">Transport</keyword>
<evidence type="ECO:0000259" key="11">
    <source>
        <dbReference type="Pfam" id="PF00593"/>
    </source>
</evidence>
<evidence type="ECO:0000256" key="2">
    <source>
        <dbReference type="ARBA" id="ARBA00022448"/>
    </source>
</evidence>
<reference evidence="13 14" key="1">
    <citation type="submission" date="2023-08" db="EMBL/GenBank/DDBJ databases">
        <title>The draft genome sequence of Paracraurococcus sp. LOR1-02.</title>
        <authorList>
            <person name="Kingkaew E."/>
            <person name="Tanasupawat S."/>
        </authorList>
    </citation>
    <scope>NUCLEOTIDE SEQUENCE [LARGE SCALE GENOMIC DNA]</scope>
    <source>
        <strain evidence="13 14">LOR1-02</strain>
    </source>
</reference>
<organism evidence="13 14">
    <name type="scientific">Paracraurococcus lichenis</name>
    <dbReference type="NCBI Taxonomy" id="3064888"/>
    <lineage>
        <taxon>Bacteria</taxon>
        <taxon>Pseudomonadati</taxon>
        <taxon>Pseudomonadota</taxon>
        <taxon>Alphaproteobacteria</taxon>
        <taxon>Acetobacterales</taxon>
        <taxon>Roseomonadaceae</taxon>
        <taxon>Paracraurococcus</taxon>
    </lineage>
</organism>
<gene>
    <name evidence="13" type="ORF">Q7A36_32400</name>
</gene>
<comment type="caution">
    <text evidence="13">The sequence shown here is derived from an EMBL/GenBank/DDBJ whole genome shotgun (WGS) entry which is preliminary data.</text>
</comment>
<dbReference type="SUPFAM" id="SSF56935">
    <property type="entry name" value="Porins"/>
    <property type="match status" value="1"/>
</dbReference>
<evidence type="ECO:0000313" key="14">
    <source>
        <dbReference type="Proteomes" id="UP001243009"/>
    </source>
</evidence>
<dbReference type="InterPro" id="IPR036942">
    <property type="entry name" value="Beta-barrel_TonB_sf"/>
</dbReference>
<dbReference type="Gene3D" id="2.170.130.10">
    <property type="entry name" value="TonB-dependent receptor, plug domain"/>
    <property type="match status" value="1"/>
</dbReference>
<feature type="domain" description="TonB-dependent receptor-like beta-barrel" evidence="11">
    <location>
        <begin position="230"/>
        <end position="639"/>
    </location>
</feature>
<keyword evidence="5 9" id="KW-0798">TonB box</keyword>
<keyword evidence="13" id="KW-0675">Receptor</keyword>
<proteinExistence type="inferred from homology"/>
<dbReference type="Proteomes" id="UP001243009">
    <property type="component" value="Unassembled WGS sequence"/>
</dbReference>
<dbReference type="InterPro" id="IPR012910">
    <property type="entry name" value="Plug_dom"/>
</dbReference>
<accession>A0ABT9EA78</accession>
<dbReference type="InterPro" id="IPR039426">
    <property type="entry name" value="TonB-dep_rcpt-like"/>
</dbReference>
<evidence type="ECO:0000256" key="4">
    <source>
        <dbReference type="ARBA" id="ARBA00022692"/>
    </source>
</evidence>
<evidence type="ECO:0000313" key="13">
    <source>
        <dbReference type="EMBL" id="MDO9713074.1"/>
    </source>
</evidence>
<comment type="subcellular location">
    <subcellularLocation>
        <location evidence="1 8">Cell outer membrane</location>
        <topology evidence="1 8">Multi-pass membrane protein</topology>
    </subcellularLocation>
</comment>
<dbReference type="PROSITE" id="PS52016">
    <property type="entry name" value="TONB_DEPENDENT_REC_3"/>
    <property type="match status" value="1"/>
</dbReference>
<dbReference type="PANTHER" id="PTHR30069:SF39">
    <property type="entry name" value="BLL6183 PROTEIN"/>
    <property type="match status" value="1"/>
</dbReference>
<keyword evidence="7 8" id="KW-0998">Cell outer membrane</keyword>
<dbReference type="EMBL" id="JAUTWS010000069">
    <property type="protein sequence ID" value="MDO9713074.1"/>
    <property type="molecule type" value="Genomic_DNA"/>
</dbReference>
<dbReference type="Pfam" id="PF07715">
    <property type="entry name" value="Plug"/>
    <property type="match status" value="1"/>
</dbReference>
<feature type="signal peptide" evidence="10">
    <location>
        <begin position="1"/>
        <end position="31"/>
    </location>
</feature>
<keyword evidence="14" id="KW-1185">Reference proteome</keyword>
<dbReference type="Pfam" id="PF00593">
    <property type="entry name" value="TonB_dep_Rec_b-barrel"/>
    <property type="match status" value="1"/>
</dbReference>
<comment type="similarity">
    <text evidence="8 9">Belongs to the TonB-dependent receptor family.</text>
</comment>
<evidence type="ECO:0000256" key="9">
    <source>
        <dbReference type="RuleBase" id="RU003357"/>
    </source>
</evidence>
<dbReference type="InterPro" id="IPR037066">
    <property type="entry name" value="Plug_dom_sf"/>
</dbReference>
<evidence type="ECO:0000256" key="6">
    <source>
        <dbReference type="ARBA" id="ARBA00023136"/>
    </source>
</evidence>
<dbReference type="InterPro" id="IPR000531">
    <property type="entry name" value="Beta-barrel_TonB"/>
</dbReference>
<keyword evidence="10" id="KW-0732">Signal</keyword>
<feature type="chain" id="PRO_5047138961" evidence="10">
    <location>
        <begin position="32"/>
        <end position="664"/>
    </location>
</feature>
<sequence>MRAQVPTPHPKRRAVAALGLLALTAGGPAAAQGLDYGALEALFEEPVTTSATGKPQRASEVPVAMDIITAEQIRRSGAHDIPTVLARYTSLDVLQYNEQDFSVSARGLATPSNPRLLVLIDGRQVYLDDYGRTKWAALPVQLGEIRQIEVVRGPNTALFGFNAVAGVVNIVTYNPAFDRVSNATVRLGTHGYREASGVATAPLGEGSGVRLSAGVRDASPWRSGFLPGEAGKAYQQDPERFQFATNTVARITDHIQASFDASYSRTRETAIDIGALNYSDTRTWSLRGRITAETGIGLVEGAVYHNGVESDLYRSLHFDQGVTVVQLSDTLKLGARHTLRPSFEYRHNALHIGTAQVGYDVVAIGAMWNWAILDTLELTLAGRRDQVWLEGSGYNSAADPNRNSLYNNRDFGTFAYNAGLVWRPSPTDTVRLSAARGIGMPSLIDLGALTSIGPFLIVGNPNLRPTIVDNYEIGYRRHVAALDASLGITVFHQSNRDISSSFGAPWTMNPGVSGLVKTPQNLPKLEVSGIELSGKGKLAHGFDWGIEYRLASVAGSLDPTVQLDPKHASPRHLVSGRLGWGSGPFQADAFLRYASTASGWRFVNSTATYVTVDDYASVGARLAYRLNDRLTLAAEGSNLVTEKQRQSIGLQARRSLYLSLRAEF</sequence>
<protein>
    <submittedName>
        <fullName evidence="13">TonB-dependent receptor</fullName>
    </submittedName>
</protein>
<evidence type="ECO:0000256" key="7">
    <source>
        <dbReference type="ARBA" id="ARBA00023237"/>
    </source>
</evidence>
<keyword evidence="3 8" id="KW-1134">Transmembrane beta strand</keyword>
<keyword evidence="6 8" id="KW-0472">Membrane</keyword>
<dbReference type="RefSeq" id="WP_305107934.1">
    <property type="nucleotide sequence ID" value="NZ_JAUTWS010000069.1"/>
</dbReference>
<feature type="domain" description="TonB-dependent receptor plug" evidence="12">
    <location>
        <begin position="59"/>
        <end position="167"/>
    </location>
</feature>
<keyword evidence="4 8" id="KW-0812">Transmembrane</keyword>
<evidence type="ECO:0000256" key="10">
    <source>
        <dbReference type="SAM" id="SignalP"/>
    </source>
</evidence>
<evidence type="ECO:0000259" key="12">
    <source>
        <dbReference type="Pfam" id="PF07715"/>
    </source>
</evidence>